<dbReference type="GO" id="GO:0015421">
    <property type="term" value="F:ABC-type oligopeptide transporter activity"/>
    <property type="evidence" value="ECO:0007669"/>
    <property type="project" value="TreeGrafter"/>
</dbReference>
<dbReference type="GO" id="GO:0090374">
    <property type="term" value="P:oligopeptide export from mitochondrion"/>
    <property type="evidence" value="ECO:0007669"/>
    <property type="project" value="TreeGrafter"/>
</dbReference>
<dbReference type="Gene3D" id="3.40.50.300">
    <property type="entry name" value="P-loop containing nucleotide triphosphate hydrolases"/>
    <property type="match status" value="1"/>
</dbReference>
<organism evidence="1 2">
    <name type="scientific">Candidatus Caccousia avicola</name>
    <dbReference type="NCBI Taxonomy" id="2840721"/>
    <lineage>
        <taxon>Bacteria</taxon>
        <taxon>Bacillati</taxon>
        <taxon>Bacillota</taxon>
        <taxon>Clostridia</taxon>
        <taxon>Eubacteriales</taxon>
        <taxon>Oscillospiraceae</taxon>
        <taxon>Oscillospiraceae incertae sedis</taxon>
        <taxon>Candidatus Caccousia</taxon>
    </lineage>
</organism>
<dbReference type="Proteomes" id="UP000824242">
    <property type="component" value="Unassembled WGS sequence"/>
</dbReference>
<name>A0A9D1AMM5_9FIRM</name>
<dbReference type="InterPro" id="IPR027417">
    <property type="entry name" value="P-loop_NTPase"/>
</dbReference>
<dbReference type="AlphaFoldDB" id="A0A9D1AMM5"/>
<dbReference type="SUPFAM" id="SSF52540">
    <property type="entry name" value="P-loop containing nucleoside triphosphate hydrolases"/>
    <property type="match status" value="1"/>
</dbReference>
<protein>
    <submittedName>
        <fullName evidence="1">Uncharacterized protein</fullName>
    </submittedName>
</protein>
<sequence>MGALYISHRLSSCRFCDTIAVFEEGRLVQQGSHEELLAREDGPYARLWQAQAQWYL</sequence>
<proteinExistence type="predicted"/>
<dbReference type="PANTHER" id="PTHR43394:SF1">
    <property type="entry name" value="ATP-BINDING CASSETTE SUB-FAMILY B MEMBER 10, MITOCHONDRIAL"/>
    <property type="match status" value="1"/>
</dbReference>
<comment type="caution">
    <text evidence="1">The sequence shown here is derived from an EMBL/GenBank/DDBJ whole genome shotgun (WGS) entry which is preliminary data.</text>
</comment>
<accession>A0A9D1AMM5</accession>
<dbReference type="EMBL" id="DVGZ01000049">
    <property type="protein sequence ID" value="HIR46998.1"/>
    <property type="molecule type" value="Genomic_DNA"/>
</dbReference>
<evidence type="ECO:0000313" key="2">
    <source>
        <dbReference type="Proteomes" id="UP000824242"/>
    </source>
</evidence>
<reference evidence="1" key="2">
    <citation type="journal article" date="2021" name="PeerJ">
        <title>Extensive microbial diversity within the chicken gut microbiome revealed by metagenomics and culture.</title>
        <authorList>
            <person name="Gilroy R."/>
            <person name="Ravi A."/>
            <person name="Getino M."/>
            <person name="Pursley I."/>
            <person name="Horton D.L."/>
            <person name="Alikhan N.F."/>
            <person name="Baker D."/>
            <person name="Gharbi K."/>
            <person name="Hall N."/>
            <person name="Watson M."/>
            <person name="Adriaenssens E.M."/>
            <person name="Foster-Nyarko E."/>
            <person name="Jarju S."/>
            <person name="Secka A."/>
            <person name="Antonio M."/>
            <person name="Oren A."/>
            <person name="Chaudhuri R.R."/>
            <person name="La Ragione R."/>
            <person name="Hildebrand F."/>
            <person name="Pallen M.J."/>
        </authorList>
    </citation>
    <scope>NUCLEOTIDE SEQUENCE</scope>
    <source>
        <strain evidence="1">ChiSxjej1B13-7958</strain>
    </source>
</reference>
<dbReference type="InterPro" id="IPR039421">
    <property type="entry name" value="Type_1_exporter"/>
</dbReference>
<dbReference type="PANTHER" id="PTHR43394">
    <property type="entry name" value="ATP-DEPENDENT PERMEASE MDL1, MITOCHONDRIAL"/>
    <property type="match status" value="1"/>
</dbReference>
<gene>
    <name evidence="1" type="ORF">IAB89_04980</name>
</gene>
<reference evidence="1" key="1">
    <citation type="submission" date="2020-10" db="EMBL/GenBank/DDBJ databases">
        <authorList>
            <person name="Gilroy R."/>
        </authorList>
    </citation>
    <scope>NUCLEOTIDE SEQUENCE</scope>
    <source>
        <strain evidence="1">ChiSxjej1B13-7958</strain>
    </source>
</reference>
<evidence type="ECO:0000313" key="1">
    <source>
        <dbReference type="EMBL" id="HIR46998.1"/>
    </source>
</evidence>